<dbReference type="SUPFAM" id="SSF47769">
    <property type="entry name" value="SAM/Pointed domain"/>
    <property type="match status" value="1"/>
</dbReference>
<evidence type="ECO:0000313" key="3">
    <source>
        <dbReference type="EMBL" id="GHP01280.1"/>
    </source>
</evidence>
<dbReference type="InterPro" id="IPR001660">
    <property type="entry name" value="SAM"/>
</dbReference>
<protein>
    <recommendedName>
        <fullName evidence="2">SAM domain-containing protein</fullName>
    </recommendedName>
</protein>
<keyword evidence="4" id="KW-1185">Reference proteome</keyword>
<dbReference type="Pfam" id="PF02931">
    <property type="entry name" value="Neur_chan_LBD"/>
    <property type="match status" value="1"/>
</dbReference>
<gene>
    <name evidence="3" type="ORF">PPROV_000003600</name>
</gene>
<evidence type="ECO:0000256" key="1">
    <source>
        <dbReference type="SAM" id="SignalP"/>
    </source>
</evidence>
<reference evidence="3" key="1">
    <citation type="submission" date="2020-10" db="EMBL/GenBank/DDBJ databases">
        <title>Unveiling of a novel bifunctional photoreceptor, Dualchrome1, isolated from a cosmopolitan green alga.</title>
        <authorList>
            <person name="Suzuki S."/>
            <person name="Kawachi M."/>
        </authorList>
    </citation>
    <scope>NUCLEOTIDE SEQUENCE</scope>
    <source>
        <strain evidence="3">NIES 2893</strain>
    </source>
</reference>
<evidence type="ECO:0000259" key="2">
    <source>
        <dbReference type="PROSITE" id="PS50105"/>
    </source>
</evidence>
<dbReference type="GO" id="GO:0016020">
    <property type="term" value="C:membrane"/>
    <property type="evidence" value="ECO:0007669"/>
    <property type="project" value="InterPro"/>
</dbReference>
<dbReference type="AlphaFoldDB" id="A0A830H5J3"/>
<organism evidence="3 4">
    <name type="scientific">Pycnococcus provasolii</name>
    <dbReference type="NCBI Taxonomy" id="41880"/>
    <lineage>
        <taxon>Eukaryota</taxon>
        <taxon>Viridiplantae</taxon>
        <taxon>Chlorophyta</taxon>
        <taxon>Pseudoscourfieldiophyceae</taxon>
        <taxon>Pseudoscourfieldiales</taxon>
        <taxon>Pycnococcaceae</taxon>
        <taxon>Pycnococcus</taxon>
    </lineage>
</organism>
<dbReference type="Gene3D" id="2.70.170.10">
    <property type="entry name" value="Neurotransmitter-gated ion-channel ligand-binding domain"/>
    <property type="match status" value="1"/>
</dbReference>
<dbReference type="SUPFAM" id="SSF63712">
    <property type="entry name" value="Nicotinic receptor ligand binding domain-like"/>
    <property type="match status" value="1"/>
</dbReference>
<accession>A0A830H5J3</accession>
<dbReference type="Proteomes" id="UP000660262">
    <property type="component" value="Unassembled WGS sequence"/>
</dbReference>
<feature type="chain" id="PRO_5032594968" description="SAM domain-containing protein" evidence="1">
    <location>
        <begin position="28"/>
        <end position="313"/>
    </location>
</feature>
<comment type="caution">
    <text evidence="3">The sequence shown here is derived from an EMBL/GenBank/DDBJ whole genome shotgun (WGS) entry which is preliminary data.</text>
</comment>
<name>A0A830H5J3_9CHLO</name>
<proteinExistence type="predicted"/>
<feature type="domain" description="SAM" evidence="2">
    <location>
        <begin position="118"/>
        <end position="165"/>
    </location>
</feature>
<dbReference type="Pfam" id="PF07647">
    <property type="entry name" value="SAM_2"/>
    <property type="match status" value="1"/>
</dbReference>
<dbReference type="InterPro" id="IPR013761">
    <property type="entry name" value="SAM/pointed_sf"/>
</dbReference>
<dbReference type="EMBL" id="BNJQ01000001">
    <property type="protein sequence ID" value="GHP01280.1"/>
    <property type="molecule type" value="Genomic_DNA"/>
</dbReference>
<keyword evidence="1" id="KW-0732">Signal</keyword>
<dbReference type="InterPro" id="IPR006202">
    <property type="entry name" value="Neur_chan_lig-bd"/>
</dbReference>
<dbReference type="PROSITE" id="PS50105">
    <property type="entry name" value="SAM_DOMAIN"/>
    <property type="match status" value="1"/>
</dbReference>
<dbReference type="Gene3D" id="1.10.150.50">
    <property type="entry name" value="Transcription Factor, Ets-1"/>
    <property type="match status" value="1"/>
</dbReference>
<evidence type="ECO:0000313" key="4">
    <source>
        <dbReference type="Proteomes" id="UP000660262"/>
    </source>
</evidence>
<feature type="signal peptide" evidence="1">
    <location>
        <begin position="1"/>
        <end position="27"/>
    </location>
</feature>
<dbReference type="InterPro" id="IPR036734">
    <property type="entry name" value="Neur_chan_lig-bd_sf"/>
</dbReference>
<sequence>MAPQWLAGGSFFSQPLFVVVLVGLGLAAQHAAAARMCACQREGEVELCLKQVEEMCVENGYRVNEQDNVSALFDTFYGMCQIQTSNVTQERIQSIWQDPFFANVIRMSAVYCKHPFQFDTDEVLSFIGAIGYAEFKPAFVSNRIDGVTLTELTVDDLTNMHLPLSPAKTFVRTKTALLQPMMPSLPNESLRIQFGALVRELYNIDELQFSFQTAFSIVMHWKDTHMWQQCRSGTESVNDGSCSYLWRPKLTFVNTRDEAEVFAVKSEFIWSDLRTRTVTYQIDVEGKFAAPMRFTKFPSDSQELPIHILRSLP</sequence>
<dbReference type="GO" id="GO:0005230">
    <property type="term" value="F:extracellular ligand-gated monoatomic ion channel activity"/>
    <property type="evidence" value="ECO:0007669"/>
    <property type="project" value="InterPro"/>
</dbReference>